<gene>
    <name evidence="3" type="ORF">HNQ77_003387</name>
</gene>
<name>A0A841JVQ2_9BACT</name>
<comment type="caution">
    <text evidence="3">The sequence shown here is derived from an EMBL/GenBank/DDBJ whole genome shotgun (WGS) entry which is preliminary data.</text>
</comment>
<feature type="chain" id="PRO_5032929262" evidence="2">
    <location>
        <begin position="25"/>
        <end position="170"/>
    </location>
</feature>
<keyword evidence="4" id="KW-1185">Reference proteome</keyword>
<evidence type="ECO:0000256" key="2">
    <source>
        <dbReference type="SAM" id="SignalP"/>
    </source>
</evidence>
<evidence type="ECO:0000256" key="1">
    <source>
        <dbReference type="SAM" id="MobiDB-lite"/>
    </source>
</evidence>
<dbReference type="EMBL" id="JACHEK010000007">
    <property type="protein sequence ID" value="MBB6145426.1"/>
    <property type="molecule type" value="Genomic_DNA"/>
</dbReference>
<proteinExistence type="predicted"/>
<reference evidence="3 4" key="1">
    <citation type="submission" date="2020-08" db="EMBL/GenBank/DDBJ databases">
        <title>Genomic Encyclopedia of Type Strains, Phase IV (KMG-IV): sequencing the most valuable type-strain genomes for metagenomic binning, comparative biology and taxonomic classification.</title>
        <authorList>
            <person name="Goeker M."/>
        </authorList>
    </citation>
    <scope>NUCLEOTIDE SEQUENCE [LARGE SCALE GENOMIC DNA]</scope>
    <source>
        <strain evidence="3 4">DSM 103733</strain>
    </source>
</reference>
<sequence length="170" mass="18527">MKRGMVLAVVLGCGLRGFAQTATADPKLQKRDAETATAKAPKSHELSTLPAEASGEYLLDEEGSVIQITLDAGRLSGYVTKMGDDQSDRGTPLTFFFDQADARGASLSFTTKKVHGIWYSFEGTIVRGDARLTEAENGYFRLKGGWTTHNDARNSQTRAHVNLESTPRKD</sequence>
<evidence type="ECO:0000313" key="4">
    <source>
        <dbReference type="Proteomes" id="UP000538666"/>
    </source>
</evidence>
<feature type="region of interest" description="Disordered" evidence="1">
    <location>
        <begin position="151"/>
        <end position="170"/>
    </location>
</feature>
<keyword evidence="2" id="KW-0732">Signal</keyword>
<dbReference type="AlphaFoldDB" id="A0A841JVQ2"/>
<protein>
    <submittedName>
        <fullName evidence="3">Uncharacterized protein</fullName>
    </submittedName>
</protein>
<feature type="signal peptide" evidence="2">
    <location>
        <begin position="1"/>
        <end position="24"/>
    </location>
</feature>
<dbReference type="Proteomes" id="UP000538666">
    <property type="component" value="Unassembled WGS sequence"/>
</dbReference>
<evidence type="ECO:0000313" key="3">
    <source>
        <dbReference type="EMBL" id="MBB6145426.1"/>
    </source>
</evidence>
<organism evidence="3 4">
    <name type="scientific">Silvibacterium bohemicum</name>
    <dbReference type="NCBI Taxonomy" id="1577686"/>
    <lineage>
        <taxon>Bacteria</taxon>
        <taxon>Pseudomonadati</taxon>
        <taxon>Acidobacteriota</taxon>
        <taxon>Terriglobia</taxon>
        <taxon>Terriglobales</taxon>
        <taxon>Acidobacteriaceae</taxon>
        <taxon>Silvibacterium</taxon>
    </lineage>
</organism>
<dbReference type="OrthoDB" id="119437at2"/>
<accession>A0A841JVQ2</accession>
<dbReference type="RefSeq" id="WP_156186037.1">
    <property type="nucleotide sequence ID" value="NZ_JACHEK010000007.1"/>
</dbReference>